<feature type="transmembrane region" description="Helical" evidence="1">
    <location>
        <begin position="76"/>
        <end position="97"/>
    </location>
</feature>
<keyword evidence="1" id="KW-1003">Cell membrane</keyword>
<dbReference type="GO" id="GO:0005384">
    <property type="term" value="F:manganese ion transmembrane transporter activity"/>
    <property type="evidence" value="ECO:0007669"/>
    <property type="project" value="UniProtKB-UniRule"/>
</dbReference>
<protein>
    <recommendedName>
        <fullName evidence="1">Putative manganese efflux pump MntP</fullName>
    </recommendedName>
</protein>
<keyword evidence="1" id="KW-0813">Transport</keyword>
<evidence type="ECO:0000313" key="3">
    <source>
        <dbReference type="Proteomes" id="UP000275368"/>
    </source>
</evidence>
<feature type="transmembrane region" description="Helical" evidence="1">
    <location>
        <begin position="138"/>
        <end position="158"/>
    </location>
</feature>
<sequence>MTMVASGMHTGQWITLLILAFALGMDAFSLGIGIGLKGIRLRDIIKLSAIISLFHIIMPLMGMFTGQYVSSLLGNVATSAAGVLLLLLGGHMIYSSLRGDSAGSFDHRTAWGMLLFALSVSIDSFSVGISLGMFAADILLSVLLFGVFGGVMSILGLLLGRRVSSSLGEYGEACGGVILFTFGMLFLI</sequence>
<comment type="similarity">
    <text evidence="1">Belongs to the MntP (TC 9.B.29) family.</text>
</comment>
<comment type="subcellular location">
    <subcellularLocation>
        <location evidence="1">Cell membrane</location>
        <topology evidence="1">Multi-pass membrane protein</topology>
    </subcellularLocation>
</comment>
<dbReference type="GO" id="GO:0005886">
    <property type="term" value="C:plasma membrane"/>
    <property type="evidence" value="ECO:0007669"/>
    <property type="project" value="UniProtKB-SubCell"/>
</dbReference>
<proteinExistence type="inferred from homology"/>
<accession>A0A3G9JLR2</accession>
<gene>
    <name evidence="1 2" type="primary">mntP</name>
    <name evidence="2" type="ORF">Back11_51790</name>
</gene>
<evidence type="ECO:0000313" key="2">
    <source>
        <dbReference type="EMBL" id="BBH23834.1"/>
    </source>
</evidence>
<keyword evidence="1" id="KW-0812">Transmembrane</keyword>
<dbReference type="Pfam" id="PF02659">
    <property type="entry name" value="Mntp"/>
    <property type="match status" value="1"/>
</dbReference>
<feature type="transmembrane region" description="Helical" evidence="1">
    <location>
        <begin position="170"/>
        <end position="187"/>
    </location>
</feature>
<feature type="transmembrane region" description="Helical" evidence="1">
    <location>
        <begin position="44"/>
        <end position="64"/>
    </location>
</feature>
<dbReference type="InterPro" id="IPR022929">
    <property type="entry name" value="Put_MntP"/>
</dbReference>
<organism evidence="2 3">
    <name type="scientific">Paenibacillus baekrokdamisoli</name>
    <dbReference type="NCBI Taxonomy" id="1712516"/>
    <lineage>
        <taxon>Bacteria</taxon>
        <taxon>Bacillati</taxon>
        <taxon>Bacillota</taxon>
        <taxon>Bacilli</taxon>
        <taxon>Bacillales</taxon>
        <taxon>Paenibacillaceae</taxon>
        <taxon>Paenibacillus</taxon>
    </lineage>
</organism>
<dbReference type="HAMAP" id="MF_01521">
    <property type="entry name" value="MntP_pump"/>
    <property type="match status" value="1"/>
</dbReference>
<dbReference type="EMBL" id="AP019308">
    <property type="protein sequence ID" value="BBH23834.1"/>
    <property type="molecule type" value="Genomic_DNA"/>
</dbReference>
<comment type="function">
    <text evidence="1">Probably functions as a manganese efflux pump.</text>
</comment>
<dbReference type="PANTHER" id="PTHR35529">
    <property type="entry name" value="MANGANESE EFFLUX PUMP MNTP-RELATED"/>
    <property type="match status" value="1"/>
</dbReference>
<name>A0A3G9JLR2_9BACL</name>
<feature type="transmembrane region" description="Helical" evidence="1">
    <location>
        <begin position="12"/>
        <end position="32"/>
    </location>
</feature>
<reference evidence="2 3" key="1">
    <citation type="submission" date="2018-11" db="EMBL/GenBank/DDBJ databases">
        <title>Complete genome sequence of Paenibacillus baekrokdamisoli strain KCTC 33723.</title>
        <authorList>
            <person name="Kang S.W."/>
            <person name="Lee K.C."/>
            <person name="Kim K.K."/>
            <person name="Kim J.S."/>
            <person name="Kim D.S."/>
            <person name="Ko S.H."/>
            <person name="Yang S.H."/>
            <person name="Lee J.S."/>
        </authorList>
    </citation>
    <scope>NUCLEOTIDE SEQUENCE [LARGE SCALE GENOMIC DNA]</scope>
    <source>
        <strain evidence="2 3">KCTC 33723</strain>
    </source>
</reference>
<feature type="transmembrane region" description="Helical" evidence="1">
    <location>
        <begin position="109"/>
        <end position="132"/>
    </location>
</feature>
<keyword evidence="1" id="KW-0464">Manganese</keyword>
<dbReference type="AlphaFoldDB" id="A0A3G9JLR2"/>
<keyword evidence="1" id="KW-0472">Membrane</keyword>
<keyword evidence="1" id="KW-0406">Ion transport</keyword>
<evidence type="ECO:0000256" key="1">
    <source>
        <dbReference type="HAMAP-Rule" id="MF_01521"/>
    </source>
</evidence>
<dbReference type="Proteomes" id="UP000275368">
    <property type="component" value="Chromosome"/>
</dbReference>
<keyword evidence="1" id="KW-1133">Transmembrane helix</keyword>
<dbReference type="PANTHER" id="PTHR35529:SF1">
    <property type="entry name" value="MANGANESE EFFLUX PUMP MNTP-RELATED"/>
    <property type="match status" value="1"/>
</dbReference>
<dbReference type="InterPro" id="IPR003810">
    <property type="entry name" value="Mntp/YtaF"/>
</dbReference>
<keyword evidence="3" id="KW-1185">Reference proteome</keyword>
<dbReference type="KEGG" id="pbk:Back11_51790"/>